<evidence type="ECO:0000313" key="4">
    <source>
        <dbReference type="Proteomes" id="UP000185093"/>
    </source>
</evidence>
<dbReference type="Pfam" id="PF07883">
    <property type="entry name" value="Cupin_2"/>
    <property type="match status" value="1"/>
</dbReference>
<organism evidence="3 4">
    <name type="scientific">Acetomicrobium flavidum</name>
    <dbReference type="NCBI Taxonomy" id="49896"/>
    <lineage>
        <taxon>Bacteria</taxon>
        <taxon>Thermotogati</taxon>
        <taxon>Synergistota</taxon>
        <taxon>Synergistia</taxon>
        <taxon>Synergistales</taxon>
        <taxon>Acetomicrobiaceae</taxon>
        <taxon>Acetomicrobium</taxon>
    </lineage>
</organism>
<comment type="caution">
    <text evidence="3">The sequence shown here is derived from an EMBL/GenBank/DDBJ whole genome shotgun (WGS) entry which is preliminary data.</text>
</comment>
<name>A0ABY1JE39_9BACT</name>
<dbReference type="PANTHER" id="PTHR35848">
    <property type="entry name" value="OXALATE-BINDING PROTEIN"/>
    <property type="match status" value="1"/>
</dbReference>
<dbReference type="CDD" id="cd02221">
    <property type="entry name" value="cupin_TM1287-like"/>
    <property type="match status" value="1"/>
</dbReference>
<feature type="domain" description="Cupin type-2" evidence="2">
    <location>
        <begin position="42"/>
        <end position="110"/>
    </location>
</feature>
<dbReference type="EMBL" id="FSQZ01000001">
    <property type="protein sequence ID" value="SIN71449.1"/>
    <property type="molecule type" value="Genomic_DNA"/>
</dbReference>
<evidence type="ECO:0000256" key="1">
    <source>
        <dbReference type="ARBA" id="ARBA00022723"/>
    </source>
</evidence>
<dbReference type="Gene3D" id="2.60.120.10">
    <property type="entry name" value="Jelly Rolls"/>
    <property type="match status" value="1"/>
</dbReference>
<accession>A0ABY1JE39</accession>
<evidence type="ECO:0000313" key="3">
    <source>
        <dbReference type="EMBL" id="SIN71449.1"/>
    </source>
</evidence>
<proteinExistence type="predicted"/>
<sequence length="114" mass="12415">MTILKQSSEQVIRENMRGGKGKIAFYYVPIPDDKGAIKMASRIELDPGASIGLHEHTDDEEVYAIMSGKGLLTDGSTEIEVNPGDILLTRKGMSHSIKNIGDVPLVFFAVIAKK</sequence>
<evidence type="ECO:0000259" key="2">
    <source>
        <dbReference type="Pfam" id="PF07883"/>
    </source>
</evidence>
<keyword evidence="1" id="KW-0479">Metal-binding</keyword>
<dbReference type="Proteomes" id="UP000185093">
    <property type="component" value="Unassembled WGS sequence"/>
</dbReference>
<dbReference type="SUPFAM" id="SSF51182">
    <property type="entry name" value="RmlC-like cupins"/>
    <property type="match status" value="1"/>
</dbReference>
<gene>
    <name evidence="3" type="ORF">SAMN05444368_1429</name>
</gene>
<reference evidence="3 4" key="1">
    <citation type="submission" date="2016-11" db="EMBL/GenBank/DDBJ databases">
        <authorList>
            <person name="Varghese N."/>
            <person name="Submissions S."/>
        </authorList>
    </citation>
    <scope>NUCLEOTIDE SEQUENCE [LARGE SCALE GENOMIC DNA]</scope>
    <source>
        <strain evidence="3 4">DSM 20664</strain>
    </source>
</reference>
<dbReference type="InterPro" id="IPR013096">
    <property type="entry name" value="Cupin_2"/>
</dbReference>
<dbReference type="RefSeq" id="WP_014807567.1">
    <property type="nucleotide sequence ID" value="NZ_DAONBL010000013.1"/>
</dbReference>
<dbReference type="PANTHER" id="PTHR35848:SF6">
    <property type="entry name" value="CUPIN TYPE-2 DOMAIN-CONTAINING PROTEIN"/>
    <property type="match status" value="1"/>
</dbReference>
<dbReference type="InterPro" id="IPR051610">
    <property type="entry name" value="GPI/OXD"/>
</dbReference>
<dbReference type="InterPro" id="IPR014710">
    <property type="entry name" value="RmlC-like_jellyroll"/>
</dbReference>
<protein>
    <submittedName>
        <fullName evidence="3">Cupin domain-containing protein</fullName>
    </submittedName>
</protein>
<dbReference type="InterPro" id="IPR011051">
    <property type="entry name" value="RmlC_Cupin_sf"/>
</dbReference>
<keyword evidence="4" id="KW-1185">Reference proteome</keyword>